<protein>
    <submittedName>
        <fullName evidence="5">Glycosyltransferase</fullName>
    </submittedName>
</protein>
<keyword evidence="2" id="KW-0328">Glycosyltransferase</keyword>
<evidence type="ECO:0000256" key="1">
    <source>
        <dbReference type="ARBA" id="ARBA00006739"/>
    </source>
</evidence>
<accession>A0A6S6I5J9</accession>
<comment type="similarity">
    <text evidence="1">Belongs to the glycosyltransferase 2 family.</text>
</comment>
<dbReference type="Pfam" id="PF00535">
    <property type="entry name" value="Glycos_transf_2"/>
    <property type="match status" value="1"/>
</dbReference>
<dbReference type="InterPro" id="IPR029044">
    <property type="entry name" value="Nucleotide-diphossugar_trans"/>
</dbReference>
<sequence length="266" mass="31090">MKVSVLMAVYNAGEKSYLEDALDCIFAQSYKDFEVVLCDDGSIDDTWERINRYTNKYENCILLKNSSNLGLAASLNKCIEHASGEYLARMDADDLIPVDRFEKQCKFLDENLKYSFVSTHAKLYDDEGFWGTIEHPEYPLKEDLIFQSPFVHASTMFRSDDLKAVQGYRIAKETRRAEDYDLWFRFYANGYLGANLNYFGYYIREDEEALKRRKFKYRVDEAKVRYKGYKSLKLLPGKFPYVLKPIVVGLIPKKILSYLKKARSVK</sequence>
<feature type="domain" description="Glycosyltransferase 2-like" evidence="4">
    <location>
        <begin position="4"/>
        <end position="137"/>
    </location>
</feature>
<dbReference type="SUPFAM" id="SSF53448">
    <property type="entry name" value="Nucleotide-diphospho-sugar transferases"/>
    <property type="match status" value="1"/>
</dbReference>
<dbReference type="EMBL" id="LC528618">
    <property type="protein sequence ID" value="BCB22855.1"/>
    <property type="molecule type" value="Genomic_DNA"/>
</dbReference>
<dbReference type="PANTHER" id="PTHR43685:SF5">
    <property type="entry name" value="GLYCOSYLTRANSFERASE EPSE-RELATED"/>
    <property type="match status" value="1"/>
</dbReference>
<evidence type="ECO:0000313" key="5">
    <source>
        <dbReference type="EMBL" id="BCB22855.1"/>
    </source>
</evidence>
<dbReference type="PANTHER" id="PTHR43685">
    <property type="entry name" value="GLYCOSYLTRANSFERASE"/>
    <property type="match status" value="1"/>
</dbReference>
<dbReference type="InterPro" id="IPR050834">
    <property type="entry name" value="Glycosyltransf_2"/>
</dbReference>
<organism evidence="5">
    <name type="scientific">Erysipelothrix tonsillarum</name>
    <dbReference type="NCBI Taxonomy" id="38402"/>
    <lineage>
        <taxon>Bacteria</taxon>
        <taxon>Bacillati</taxon>
        <taxon>Bacillota</taxon>
        <taxon>Erysipelotrichia</taxon>
        <taxon>Erysipelotrichales</taxon>
        <taxon>Erysipelotrichaceae</taxon>
        <taxon>Erysipelothrix</taxon>
    </lineage>
</organism>
<dbReference type="GO" id="GO:0016757">
    <property type="term" value="F:glycosyltransferase activity"/>
    <property type="evidence" value="ECO:0007669"/>
    <property type="project" value="UniProtKB-KW"/>
</dbReference>
<evidence type="ECO:0000259" key="4">
    <source>
        <dbReference type="Pfam" id="PF00535"/>
    </source>
</evidence>
<evidence type="ECO:0000256" key="2">
    <source>
        <dbReference type="ARBA" id="ARBA00022676"/>
    </source>
</evidence>
<reference evidence="5" key="1">
    <citation type="submission" date="2020-02" db="EMBL/GenBank/DDBJ databases">
        <title>Development of a multiplex PCR-based assay for rapid serotyping of Erysipelothrix species.</title>
        <authorList>
            <person name="Shimoji Y."/>
            <person name="Shiraiwa K."/>
            <person name="Tominaga H."/>
            <person name="Nishikawa S."/>
            <person name="Eguchi M."/>
            <person name="Hikono H."/>
            <person name="Ogawa Y."/>
        </authorList>
    </citation>
    <scope>NUCLEOTIDE SEQUENCE</scope>
    <source>
        <strain evidence="5">L136</strain>
    </source>
</reference>
<dbReference type="AlphaFoldDB" id="A0A6S6I5J9"/>
<dbReference type="InterPro" id="IPR001173">
    <property type="entry name" value="Glyco_trans_2-like"/>
</dbReference>
<keyword evidence="3 5" id="KW-0808">Transferase</keyword>
<dbReference type="Gene3D" id="3.90.550.10">
    <property type="entry name" value="Spore Coat Polysaccharide Biosynthesis Protein SpsA, Chain A"/>
    <property type="match status" value="1"/>
</dbReference>
<evidence type="ECO:0000256" key="3">
    <source>
        <dbReference type="ARBA" id="ARBA00022679"/>
    </source>
</evidence>
<proteinExistence type="inferred from homology"/>
<name>A0A6S6I5J9_9FIRM</name>